<accession>A0A4Y2L0Z6</accession>
<protein>
    <submittedName>
        <fullName evidence="2">Uncharacterized protein</fullName>
    </submittedName>
</protein>
<feature type="non-terminal residue" evidence="2">
    <location>
        <position position="1"/>
    </location>
</feature>
<evidence type="ECO:0000313" key="3">
    <source>
        <dbReference type="Proteomes" id="UP000499080"/>
    </source>
</evidence>
<evidence type="ECO:0000313" key="2">
    <source>
        <dbReference type="EMBL" id="GBN08284.1"/>
    </source>
</evidence>
<name>A0A4Y2L0Z6_ARAVE</name>
<feature type="region of interest" description="Disordered" evidence="1">
    <location>
        <begin position="1"/>
        <end position="43"/>
    </location>
</feature>
<dbReference type="AlphaFoldDB" id="A0A4Y2L0Z6"/>
<sequence>SQKTKHSGKMLPHKASTNTKQSSSLFHHQLTSSTKQTGINKVSSSQNTNLKNYYQKNLSCTATVNSPCTETPEGEFEDFFSFSDNDVILTKRKPLNTEEKSFNENIGKETSWLLRRLKNTTCSSFKTLQTERRTKRLAAAIARNKINQNLKKKNTVYSTDSSSSSSGQYSTAENDSQENASWSSVNHFADIKKVCSFSLIGSLCFMTLHYENPSAALSNYLLLLHC</sequence>
<dbReference type="EMBL" id="BGPR01197324">
    <property type="protein sequence ID" value="GBN08284.1"/>
    <property type="molecule type" value="Genomic_DNA"/>
</dbReference>
<proteinExistence type="predicted"/>
<reference evidence="2 3" key="1">
    <citation type="journal article" date="2019" name="Sci. Rep.">
        <title>Orb-weaving spider Araneus ventricosus genome elucidates the spidroin gene catalogue.</title>
        <authorList>
            <person name="Kono N."/>
            <person name="Nakamura H."/>
            <person name="Ohtoshi R."/>
            <person name="Moran D.A.P."/>
            <person name="Shinohara A."/>
            <person name="Yoshida Y."/>
            <person name="Fujiwara M."/>
            <person name="Mori M."/>
            <person name="Tomita M."/>
            <person name="Arakawa K."/>
        </authorList>
    </citation>
    <scope>NUCLEOTIDE SEQUENCE [LARGE SCALE GENOMIC DNA]</scope>
</reference>
<feature type="region of interest" description="Disordered" evidence="1">
    <location>
        <begin position="154"/>
        <end position="175"/>
    </location>
</feature>
<feature type="compositionally biased region" description="Basic residues" evidence="1">
    <location>
        <begin position="1"/>
        <end position="12"/>
    </location>
</feature>
<keyword evidence="3" id="KW-1185">Reference proteome</keyword>
<feature type="compositionally biased region" description="Polar residues" evidence="1">
    <location>
        <begin position="15"/>
        <end position="43"/>
    </location>
</feature>
<organism evidence="2 3">
    <name type="scientific">Araneus ventricosus</name>
    <name type="common">Orbweaver spider</name>
    <name type="synonym">Epeira ventricosa</name>
    <dbReference type="NCBI Taxonomy" id="182803"/>
    <lineage>
        <taxon>Eukaryota</taxon>
        <taxon>Metazoa</taxon>
        <taxon>Ecdysozoa</taxon>
        <taxon>Arthropoda</taxon>
        <taxon>Chelicerata</taxon>
        <taxon>Arachnida</taxon>
        <taxon>Araneae</taxon>
        <taxon>Araneomorphae</taxon>
        <taxon>Entelegynae</taxon>
        <taxon>Araneoidea</taxon>
        <taxon>Araneidae</taxon>
        <taxon>Araneus</taxon>
    </lineage>
</organism>
<evidence type="ECO:0000256" key="1">
    <source>
        <dbReference type="SAM" id="MobiDB-lite"/>
    </source>
</evidence>
<gene>
    <name evidence="2" type="ORF">AVEN_238449_1</name>
</gene>
<dbReference type="Proteomes" id="UP000499080">
    <property type="component" value="Unassembled WGS sequence"/>
</dbReference>
<comment type="caution">
    <text evidence="2">The sequence shown here is derived from an EMBL/GenBank/DDBJ whole genome shotgun (WGS) entry which is preliminary data.</text>
</comment>